<dbReference type="EMBL" id="CP104778">
    <property type="protein sequence ID" value="WPC21905.1"/>
    <property type="molecule type" value="Genomic_DNA"/>
</dbReference>
<gene>
    <name evidence="1" type="ORF">N6G96_01450</name>
</gene>
<sequence length="144" mass="16324">MLVSYPALFYYDKSEKVPFFVTFPDFTNSATQGLNISDAMAMASDWLGITVADYIENNRDLPKPSDIQTLSLKRNNPYPNELNYDQNLSFVSMVMVDLDGYIGSDQPIKKTLTIPKWADKLGKKLNLNFSKTLTEAIANKKLNR</sequence>
<evidence type="ECO:0000313" key="2">
    <source>
        <dbReference type="Proteomes" id="UP001302696"/>
    </source>
</evidence>
<proteinExistence type="predicted"/>
<reference evidence="2" key="1">
    <citation type="submission" date="2024-06" db="EMBL/GenBank/DDBJ databases">
        <authorList>
            <person name="Chang H.C."/>
            <person name="Mun S.Y."/>
        </authorList>
    </citation>
    <scope>NUCLEOTIDE SEQUENCE [LARGE SCALE GENOMIC DNA]</scope>
    <source>
        <strain evidence="2">KT1</strain>
    </source>
</reference>
<evidence type="ECO:0000313" key="1">
    <source>
        <dbReference type="EMBL" id="WPC21905.1"/>
    </source>
</evidence>
<accession>A0ABZ0Q4K8</accession>
<dbReference type="RefSeq" id="WP_063697320.1">
    <property type="nucleotide sequence ID" value="NZ_BBIM01000027.1"/>
</dbReference>
<dbReference type="SUPFAM" id="SSF143100">
    <property type="entry name" value="TTHA1013/TTHA0281-like"/>
    <property type="match status" value="1"/>
</dbReference>
<name>A0ABZ0Q4K8_9LACO</name>
<protein>
    <submittedName>
        <fullName evidence="1">Type II toxin-antitoxin system HicB family antitoxin</fullName>
    </submittedName>
</protein>
<dbReference type="Gene3D" id="3.30.160.250">
    <property type="match status" value="1"/>
</dbReference>
<keyword evidence="2" id="KW-1185">Reference proteome</keyword>
<dbReference type="Proteomes" id="UP001302696">
    <property type="component" value="Chromosome"/>
</dbReference>
<dbReference type="InterPro" id="IPR035069">
    <property type="entry name" value="TTHA1013/TTHA0281-like"/>
</dbReference>
<organism evidence="1 2">
    <name type="scientific">Pediococcus inopinatus</name>
    <dbReference type="NCBI Taxonomy" id="114090"/>
    <lineage>
        <taxon>Bacteria</taxon>
        <taxon>Bacillati</taxon>
        <taxon>Bacillota</taxon>
        <taxon>Bacilli</taxon>
        <taxon>Lactobacillales</taxon>
        <taxon>Lactobacillaceae</taxon>
        <taxon>Pediococcus</taxon>
    </lineage>
</organism>